<accession>A0AAD9LLF5</accession>
<protein>
    <submittedName>
        <fullName evidence="1">Uncharacterized protein</fullName>
    </submittedName>
</protein>
<comment type="caution">
    <text evidence="1">The sequence shown here is derived from an EMBL/GenBank/DDBJ whole genome shotgun (WGS) entry which is preliminary data.</text>
</comment>
<dbReference type="Proteomes" id="UP001259832">
    <property type="component" value="Unassembled WGS sequence"/>
</dbReference>
<gene>
    <name evidence="1" type="ORF">P3T76_007124</name>
</gene>
<organism evidence="1 2">
    <name type="scientific">Phytophthora citrophthora</name>
    <dbReference type="NCBI Taxonomy" id="4793"/>
    <lineage>
        <taxon>Eukaryota</taxon>
        <taxon>Sar</taxon>
        <taxon>Stramenopiles</taxon>
        <taxon>Oomycota</taxon>
        <taxon>Peronosporomycetes</taxon>
        <taxon>Peronosporales</taxon>
        <taxon>Peronosporaceae</taxon>
        <taxon>Phytophthora</taxon>
    </lineage>
</organism>
<keyword evidence="2" id="KW-1185">Reference proteome</keyword>
<sequence length="108" mass="11951">MAFTRFSPIQVARFDYGIHEQFLQLMGQDVLLITALGESLSSLSGGNPAIGNGAAVDLQTGYDITSVLQCVLQVRKIQETKRHRGKRRDYYTSTETITQAVVQRATVC</sequence>
<evidence type="ECO:0000313" key="1">
    <source>
        <dbReference type="EMBL" id="KAK1941258.1"/>
    </source>
</evidence>
<dbReference type="EMBL" id="JASMQC010000012">
    <property type="protein sequence ID" value="KAK1941258.1"/>
    <property type="molecule type" value="Genomic_DNA"/>
</dbReference>
<evidence type="ECO:0000313" key="2">
    <source>
        <dbReference type="Proteomes" id="UP001259832"/>
    </source>
</evidence>
<name>A0AAD9LLF5_9STRA</name>
<reference evidence="1" key="1">
    <citation type="submission" date="2023-08" db="EMBL/GenBank/DDBJ databases">
        <title>Reference Genome Resource for the Citrus Pathogen Phytophthora citrophthora.</title>
        <authorList>
            <person name="Moller H."/>
            <person name="Coetzee B."/>
            <person name="Rose L.J."/>
            <person name="Van Niekerk J.M."/>
        </authorList>
    </citation>
    <scope>NUCLEOTIDE SEQUENCE</scope>
    <source>
        <strain evidence="1">STE-U-9442</strain>
    </source>
</reference>
<dbReference type="AlphaFoldDB" id="A0AAD9LLF5"/>
<proteinExistence type="predicted"/>